<dbReference type="InterPro" id="IPR022307">
    <property type="entry name" value="Helicase_put_actinobac"/>
</dbReference>
<dbReference type="PROSITE" id="PS51192">
    <property type="entry name" value="HELICASE_ATP_BIND_1"/>
    <property type="match status" value="1"/>
</dbReference>
<feature type="domain" description="Helicase C-terminal" evidence="4">
    <location>
        <begin position="279"/>
        <end position="435"/>
    </location>
</feature>
<dbReference type="SMART" id="SM00490">
    <property type="entry name" value="HELICc"/>
    <property type="match status" value="1"/>
</dbReference>
<evidence type="ECO:0000259" key="3">
    <source>
        <dbReference type="PROSITE" id="PS51192"/>
    </source>
</evidence>
<dbReference type="SUPFAM" id="SSF52540">
    <property type="entry name" value="P-loop containing nucleoside triphosphate hydrolases"/>
    <property type="match status" value="1"/>
</dbReference>
<dbReference type="CDD" id="cd18797">
    <property type="entry name" value="SF2_C_Hrq"/>
    <property type="match status" value="1"/>
</dbReference>
<evidence type="ECO:0000256" key="1">
    <source>
        <dbReference type="ARBA" id="ARBA00022741"/>
    </source>
</evidence>
<proteinExistence type="predicted"/>
<dbReference type="GO" id="GO:0003676">
    <property type="term" value="F:nucleic acid binding"/>
    <property type="evidence" value="ECO:0007669"/>
    <property type="project" value="InterPro"/>
</dbReference>
<reference evidence="5" key="1">
    <citation type="submission" date="2020-05" db="EMBL/GenBank/DDBJ databases">
        <authorList>
            <person name="Chiriac C."/>
            <person name="Salcher M."/>
            <person name="Ghai R."/>
            <person name="Kavagutti S V."/>
        </authorList>
    </citation>
    <scope>NUCLEOTIDE SEQUENCE</scope>
</reference>
<dbReference type="Gene3D" id="3.40.50.300">
    <property type="entry name" value="P-loop containing nucleotide triphosphate hydrolases"/>
    <property type="match status" value="2"/>
</dbReference>
<evidence type="ECO:0000313" key="5">
    <source>
        <dbReference type="EMBL" id="CAB4976427.1"/>
    </source>
</evidence>
<dbReference type="InterPro" id="IPR027417">
    <property type="entry name" value="P-loop_NTPase"/>
</dbReference>
<dbReference type="EMBL" id="CAFBOR010000006">
    <property type="protein sequence ID" value="CAB4976427.1"/>
    <property type="molecule type" value="Genomic_DNA"/>
</dbReference>
<dbReference type="Pfam" id="PF22982">
    <property type="entry name" value="WHD_HRQ1"/>
    <property type="match status" value="1"/>
</dbReference>
<dbReference type="PANTHER" id="PTHR47957:SF3">
    <property type="entry name" value="ATP-DEPENDENT HELICASE HRQ1"/>
    <property type="match status" value="1"/>
</dbReference>
<dbReference type="CDD" id="cd17923">
    <property type="entry name" value="DEXHc_Hrq1-like"/>
    <property type="match status" value="1"/>
</dbReference>
<dbReference type="InterPro" id="IPR055227">
    <property type="entry name" value="HRQ1_WHD"/>
</dbReference>
<evidence type="ECO:0000256" key="2">
    <source>
        <dbReference type="ARBA" id="ARBA00022840"/>
    </source>
</evidence>
<dbReference type="GO" id="GO:0043138">
    <property type="term" value="F:3'-5' DNA helicase activity"/>
    <property type="evidence" value="ECO:0007669"/>
    <property type="project" value="TreeGrafter"/>
</dbReference>
<dbReference type="SMART" id="SM00487">
    <property type="entry name" value="DEXDc"/>
    <property type="match status" value="1"/>
</dbReference>
<dbReference type="GO" id="GO:0006289">
    <property type="term" value="P:nucleotide-excision repair"/>
    <property type="evidence" value="ECO:0007669"/>
    <property type="project" value="TreeGrafter"/>
</dbReference>
<keyword evidence="2" id="KW-0067">ATP-binding</keyword>
<name>A0A6J7M6Z6_9ZZZZ</name>
<dbReference type="NCBIfam" id="TIGR03817">
    <property type="entry name" value="DECH_helic"/>
    <property type="match status" value="1"/>
</dbReference>
<feature type="domain" description="Helicase ATP-binding" evidence="3">
    <location>
        <begin position="69"/>
        <end position="246"/>
    </location>
</feature>
<keyword evidence="1" id="KW-0547">Nucleotide-binding</keyword>
<dbReference type="GO" id="GO:0036297">
    <property type="term" value="P:interstrand cross-link repair"/>
    <property type="evidence" value="ECO:0007669"/>
    <property type="project" value="TreeGrafter"/>
</dbReference>
<dbReference type="PANTHER" id="PTHR47957">
    <property type="entry name" value="ATP-DEPENDENT HELICASE HRQ1"/>
    <property type="match status" value="1"/>
</dbReference>
<dbReference type="GO" id="GO:0005634">
    <property type="term" value="C:nucleus"/>
    <property type="evidence" value="ECO:0007669"/>
    <property type="project" value="TreeGrafter"/>
</dbReference>
<dbReference type="Pfam" id="PF00270">
    <property type="entry name" value="DEAD"/>
    <property type="match status" value="1"/>
</dbReference>
<dbReference type="InterPro" id="IPR011545">
    <property type="entry name" value="DEAD/DEAH_box_helicase_dom"/>
</dbReference>
<evidence type="ECO:0000259" key="4">
    <source>
        <dbReference type="PROSITE" id="PS51194"/>
    </source>
</evidence>
<dbReference type="GO" id="GO:0005524">
    <property type="term" value="F:ATP binding"/>
    <property type="evidence" value="ECO:0007669"/>
    <property type="project" value="UniProtKB-KW"/>
</dbReference>
<dbReference type="InterPro" id="IPR018973">
    <property type="entry name" value="MZB"/>
</dbReference>
<organism evidence="5">
    <name type="scientific">freshwater metagenome</name>
    <dbReference type="NCBI Taxonomy" id="449393"/>
    <lineage>
        <taxon>unclassified sequences</taxon>
        <taxon>metagenomes</taxon>
        <taxon>ecological metagenomes</taxon>
    </lineage>
</organism>
<dbReference type="PROSITE" id="PS51194">
    <property type="entry name" value="HELICASE_CTER"/>
    <property type="match status" value="1"/>
</dbReference>
<gene>
    <name evidence="5" type="ORF">UFOPK3974_00103</name>
</gene>
<dbReference type="Pfam" id="PF00271">
    <property type="entry name" value="Helicase_C"/>
    <property type="match status" value="1"/>
</dbReference>
<dbReference type="InterPro" id="IPR001650">
    <property type="entry name" value="Helicase_C-like"/>
</dbReference>
<sequence>MNPDPRDAGSTLDALSRDPEFEGRLVFDAEIPERAAHYGSLSTPLSPALAERVAERKLDSYWSHQASAIDSLRSKNNTVIATGTASGKSLCYQLPILDSIINTSTSTSLLLFPTKALAQDQLRSMRSWLLPGVKAVTYDGDTPQEDRTWARRNANVVLTNPEMLHMGILPSHARWATFLMRLDYVVVDELHALRGIFGGHVSQVLRRLRRICEHYGSSPTFCFTSATIGNPAELASTLIGSPVSAITDDGSPASARRFALWQRPLIDDALGKRSSANAETAALLTAFVRDGHPTLAFTRSRRGAELVADQTRRTLETVAPTLADRVAAYRAGYRSDERREIESALNDGRLLGVAATNALELGIDVGGLDAVVINGFPGTIASLRQQSGRAGRSGQRCCSVLVAGDDQLDQWYAAHPEQLLDRSPEAAVINPSNPFVLRPHIACAAHELPLSPDDEKWFGAEIDEAVRELVIADLLKPRKGLMYWAGQSPPAPAIGLRSGATEEFSLLDASGGSTRLIGTVDGARVHSVAHVGAIYLHQGRQWQVESLDLKDHVAWMVDADELDEYTIAREETDITIIETDQSLACGFGTAHIGRVEVTNQVVAYQRRRVGSGESLGTVALDVPARLLDTRACWYTIDLEKLVRAGVDPSRITGAVHAAEHGLIGLLPLFTICDRWDVGGVSMAMHPQTGDPTIFVYDGYSGGAGIAELAYADVARHVSETLSLLESCPCDEGCPSCVQSPKCGNWNEYLDKGAAILLLKLLSPK</sequence>
<dbReference type="Pfam" id="PF09369">
    <property type="entry name" value="MZB"/>
    <property type="match status" value="1"/>
</dbReference>
<dbReference type="InterPro" id="IPR014001">
    <property type="entry name" value="Helicase_ATP-bd"/>
</dbReference>
<dbReference type="AlphaFoldDB" id="A0A6J7M6Z6"/>
<protein>
    <submittedName>
        <fullName evidence="5">Unannotated protein</fullName>
    </submittedName>
</protein>
<accession>A0A6J7M6Z6</accession>